<dbReference type="AlphaFoldDB" id="A0A397SWF5"/>
<comment type="caution">
    <text evidence="1">The sequence shown here is derived from an EMBL/GenBank/DDBJ whole genome shotgun (WGS) entry which is preliminary data.</text>
</comment>
<dbReference type="OrthoDB" id="2360573at2759"/>
<evidence type="ECO:0000313" key="1">
    <source>
        <dbReference type="EMBL" id="RIA90530.1"/>
    </source>
</evidence>
<accession>A0A397SWF5</accession>
<gene>
    <name evidence="1" type="ORF">C1645_823240</name>
</gene>
<organism evidence="1 2">
    <name type="scientific">Glomus cerebriforme</name>
    <dbReference type="NCBI Taxonomy" id="658196"/>
    <lineage>
        <taxon>Eukaryota</taxon>
        <taxon>Fungi</taxon>
        <taxon>Fungi incertae sedis</taxon>
        <taxon>Mucoromycota</taxon>
        <taxon>Glomeromycotina</taxon>
        <taxon>Glomeromycetes</taxon>
        <taxon>Glomerales</taxon>
        <taxon>Glomeraceae</taxon>
        <taxon>Glomus</taxon>
    </lineage>
</organism>
<proteinExistence type="predicted"/>
<dbReference type="EMBL" id="QKYT01000178">
    <property type="protein sequence ID" value="RIA90530.1"/>
    <property type="molecule type" value="Genomic_DNA"/>
</dbReference>
<protein>
    <submittedName>
        <fullName evidence="1">Uncharacterized protein</fullName>
    </submittedName>
</protein>
<sequence length="184" mass="21306">MTNETNQPIVHIHKIELDFNGETNHRIEITNLINKDIRIGIFNIDKNDDLSNNLEKSDDGMIVDEAEIGNGSPAIINNDDILKLKLGRDRHNVGHKQSHVMMLICLLNEGEKVLKLEHQYCICLYVRCEKYGDLAKIEESTGGKWNWTSLMDPDKKKVLKYFPVSQFIPGIRGQEIEKLWREFF</sequence>
<reference evidence="1 2" key="1">
    <citation type="submission" date="2018-06" db="EMBL/GenBank/DDBJ databases">
        <title>Comparative genomics reveals the genomic features of Rhizophagus irregularis, R. cerebriforme, R. diaphanum and Gigaspora rosea, and their symbiotic lifestyle signature.</title>
        <authorList>
            <person name="Morin E."/>
            <person name="San Clemente H."/>
            <person name="Chen E.C.H."/>
            <person name="De La Providencia I."/>
            <person name="Hainaut M."/>
            <person name="Kuo A."/>
            <person name="Kohler A."/>
            <person name="Murat C."/>
            <person name="Tang N."/>
            <person name="Roy S."/>
            <person name="Loubradou J."/>
            <person name="Henrissat B."/>
            <person name="Grigoriev I.V."/>
            <person name="Corradi N."/>
            <person name="Roux C."/>
            <person name="Martin F.M."/>
        </authorList>
    </citation>
    <scope>NUCLEOTIDE SEQUENCE [LARGE SCALE GENOMIC DNA]</scope>
    <source>
        <strain evidence="1 2">DAOM 227022</strain>
    </source>
</reference>
<dbReference type="Proteomes" id="UP000265703">
    <property type="component" value="Unassembled WGS sequence"/>
</dbReference>
<name>A0A397SWF5_9GLOM</name>
<keyword evidence="2" id="KW-1185">Reference proteome</keyword>
<evidence type="ECO:0000313" key="2">
    <source>
        <dbReference type="Proteomes" id="UP000265703"/>
    </source>
</evidence>